<dbReference type="Gene3D" id="2.60.120.10">
    <property type="entry name" value="Jelly Rolls"/>
    <property type="match status" value="2"/>
</dbReference>
<dbReference type="PANTHER" id="PTHR40943">
    <property type="entry name" value="CYTOPLASMIC PROTEIN-RELATED"/>
    <property type="match status" value="1"/>
</dbReference>
<sequence length="252" mass="27260">MSNFQQAAVAVPVHTPSFVDLRKFAQEPGRGIAVAAPAAEDRFLASRRILDWAPGPVTAGVITLAAGSGAVQALPNDEFIIVHQGSLTLTQQGTALTLGPNQSAILKHGAAFTWSAQGPVSLIFVRYNKSRAGDRAIVPIRENPEMGPSAGGPAPDLLLTPTPVCRNYTDYKSEDGEFTCGTWDSTPYARRALYFRHMELMYLLGGSVTFVDETGRSGTFSKGDIFLIEQKASCTWDSREHVAKLYVIYRPA</sequence>
<dbReference type="SUPFAM" id="SSF51182">
    <property type="entry name" value="RmlC-like cupins"/>
    <property type="match status" value="2"/>
</dbReference>
<reference evidence="2 3" key="1">
    <citation type="submission" date="2022-08" db="EMBL/GenBank/DDBJ databases">
        <title>Reclassification of Massilia species as members of the genera Telluria, Duganella, Pseudoduganella, Mokoshia gen. nov. and Zemynaea gen. nov. using orthogonal and non-orthogonal genome-based approaches.</title>
        <authorList>
            <person name="Bowman J.P."/>
        </authorList>
    </citation>
    <scope>NUCLEOTIDE SEQUENCE [LARGE SCALE GENOMIC DNA]</scope>
    <source>
        <strain evidence="2 3">JCM 31316</strain>
    </source>
</reference>
<organism evidence="2 3">
    <name type="scientific">Massilia pinisoli</name>
    <dbReference type="NCBI Taxonomy" id="1772194"/>
    <lineage>
        <taxon>Bacteria</taxon>
        <taxon>Pseudomonadati</taxon>
        <taxon>Pseudomonadota</taxon>
        <taxon>Betaproteobacteria</taxon>
        <taxon>Burkholderiales</taxon>
        <taxon>Oxalobacteraceae</taxon>
        <taxon>Telluria group</taxon>
        <taxon>Massilia</taxon>
    </lineage>
</organism>
<feature type="domain" description="(S)-ureidoglycine aminohydrolase cupin" evidence="1">
    <location>
        <begin position="173"/>
        <end position="246"/>
    </location>
</feature>
<dbReference type="Proteomes" id="UP001204151">
    <property type="component" value="Unassembled WGS sequence"/>
</dbReference>
<gene>
    <name evidence="2" type="ORF">NX784_05065</name>
</gene>
<dbReference type="InterPro" id="IPR008579">
    <property type="entry name" value="UGlyAH_Cupin_dom"/>
</dbReference>
<dbReference type="EMBL" id="JANUGW010000003">
    <property type="protein sequence ID" value="MCS0580952.1"/>
    <property type="molecule type" value="Genomic_DNA"/>
</dbReference>
<dbReference type="PANTHER" id="PTHR40943:SF1">
    <property type="entry name" value="CYTOPLASMIC PROTEIN"/>
    <property type="match status" value="1"/>
</dbReference>
<dbReference type="InterPro" id="IPR011051">
    <property type="entry name" value="RmlC_Cupin_sf"/>
</dbReference>
<dbReference type="RefSeq" id="WP_258815578.1">
    <property type="nucleotide sequence ID" value="NZ_JANUGW010000003.1"/>
</dbReference>
<protein>
    <submittedName>
        <fullName evidence="2">Cupin domain-containing protein</fullName>
    </submittedName>
</protein>
<evidence type="ECO:0000259" key="1">
    <source>
        <dbReference type="Pfam" id="PF05899"/>
    </source>
</evidence>
<accession>A0ABT1ZM16</accession>
<proteinExistence type="predicted"/>
<keyword evidence="3" id="KW-1185">Reference proteome</keyword>
<dbReference type="CDD" id="cd02227">
    <property type="entry name" value="cupin_TM1112-like"/>
    <property type="match status" value="1"/>
</dbReference>
<comment type="caution">
    <text evidence="2">The sequence shown here is derived from an EMBL/GenBank/DDBJ whole genome shotgun (WGS) entry which is preliminary data.</text>
</comment>
<name>A0ABT1ZM16_9BURK</name>
<dbReference type="InterPro" id="IPR014710">
    <property type="entry name" value="RmlC-like_jellyroll"/>
</dbReference>
<evidence type="ECO:0000313" key="2">
    <source>
        <dbReference type="EMBL" id="MCS0580952.1"/>
    </source>
</evidence>
<evidence type="ECO:0000313" key="3">
    <source>
        <dbReference type="Proteomes" id="UP001204151"/>
    </source>
</evidence>
<dbReference type="Pfam" id="PF05899">
    <property type="entry name" value="Cupin_3"/>
    <property type="match status" value="1"/>
</dbReference>